<evidence type="ECO:0000313" key="2">
    <source>
        <dbReference type="Proteomes" id="UP001061862"/>
    </source>
</evidence>
<dbReference type="Proteomes" id="UP001061862">
    <property type="component" value="Chromosome"/>
</dbReference>
<gene>
    <name evidence="1" type="ORF">N8A98_11205</name>
</gene>
<evidence type="ECO:0000313" key="1">
    <source>
        <dbReference type="EMBL" id="UXN71711.1"/>
    </source>
</evidence>
<dbReference type="EMBL" id="CP104965">
    <property type="protein sequence ID" value="UXN71711.1"/>
    <property type="molecule type" value="Genomic_DNA"/>
</dbReference>
<protein>
    <submittedName>
        <fullName evidence="1">BrnA antitoxin family protein</fullName>
    </submittedName>
</protein>
<proteinExistence type="predicted"/>
<sequence length="104" mass="11919">MTEANIKRISLEELIALDKAGALPKNNPDAQPGEDLPDEFWDNAVWVDYREPTSVHLKLDPLVFAWFKQQGKGHLTHMQNVLKAYVQAEMRKKKRGNRHPDAAE</sequence>
<organism evidence="1 2">
    <name type="scientific">Devosia neptuniae</name>
    <dbReference type="NCBI Taxonomy" id="191302"/>
    <lineage>
        <taxon>Bacteria</taxon>
        <taxon>Pseudomonadati</taxon>
        <taxon>Pseudomonadota</taxon>
        <taxon>Alphaproteobacteria</taxon>
        <taxon>Hyphomicrobiales</taxon>
        <taxon>Devosiaceae</taxon>
        <taxon>Devosia</taxon>
    </lineage>
</organism>
<accession>A0ABY6CL19</accession>
<reference evidence="1 2" key="1">
    <citation type="submission" date="2022-09" db="EMBL/GenBank/DDBJ databases">
        <title>Interaction between co-microsymbionts with complementary sets of symbiotic genes in legume-rhizobium systems.</title>
        <authorList>
            <person name="Safronova V."/>
            <person name="Sazanova A."/>
            <person name="Afonin A."/>
            <person name="Chirak E."/>
        </authorList>
    </citation>
    <scope>NUCLEOTIDE SEQUENCE [LARGE SCALE GENOMIC DNA]</scope>
    <source>
        <strain evidence="1 2">A18/4-1</strain>
    </source>
</reference>
<keyword evidence="2" id="KW-1185">Reference proteome</keyword>
<dbReference type="RefSeq" id="WP_262171389.1">
    <property type="nucleotide sequence ID" value="NZ_CP104965.1"/>
</dbReference>
<name>A0ABY6CL19_9HYPH</name>